<evidence type="ECO:0000256" key="1">
    <source>
        <dbReference type="ARBA" id="ARBA00004496"/>
    </source>
</evidence>
<evidence type="ECO:0000256" key="9">
    <source>
        <dbReference type="ARBA" id="ARBA00022842"/>
    </source>
</evidence>
<dbReference type="OrthoDB" id="9809275at2"/>
<dbReference type="PANTHER" id="PTHR33540:SF2">
    <property type="entry name" value="TRNA THREONYLCARBAMOYLADENOSINE BIOSYNTHESIS PROTEIN TSAE"/>
    <property type="match status" value="1"/>
</dbReference>
<keyword evidence="12" id="KW-1185">Reference proteome</keyword>
<dbReference type="AlphaFoldDB" id="A0A0U1NKF7"/>
<keyword evidence="9" id="KW-0460">Magnesium</keyword>
<evidence type="ECO:0000256" key="8">
    <source>
        <dbReference type="ARBA" id="ARBA00022840"/>
    </source>
</evidence>
<keyword evidence="5" id="KW-0819">tRNA processing</keyword>
<evidence type="ECO:0000256" key="10">
    <source>
        <dbReference type="ARBA" id="ARBA00032441"/>
    </source>
</evidence>
<dbReference type="NCBIfam" id="TIGR00150">
    <property type="entry name" value="T6A_YjeE"/>
    <property type="match status" value="1"/>
</dbReference>
<comment type="subcellular location">
    <subcellularLocation>
        <location evidence="1">Cytoplasm</location>
    </subcellularLocation>
</comment>
<proteinExistence type="inferred from homology"/>
<evidence type="ECO:0000256" key="5">
    <source>
        <dbReference type="ARBA" id="ARBA00022694"/>
    </source>
</evidence>
<accession>A0A0U1NKF7</accession>
<dbReference type="GO" id="GO:0002949">
    <property type="term" value="P:tRNA threonylcarbamoyladenosine modification"/>
    <property type="evidence" value="ECO:0007669"/>
    <property type="project" value="InterPro"/>
</dbReference>
<dbReference type="STRING" id="282199.GCA_001049735_01217"/>
<name>A0A0U1NKF7_9RHOB</name>
<sequence length="159" mass="17173">MASILYHTETTSPDQTADLAVSIGQVLKAGDCLLLVGSVGAGKSLFARALIQSLQDTPEDVPSPTFTIVQTYETKLGDLWHCDLYRISSPHEVIELGLDDAMATAVTLIEWPKNLADLTPPDALTIRINDLGGDVRKLSFESTDADWAASLEKVFENAV</sequence>
<organism evidence="11 12">
    <name type="scientific">Nereida ignava</name>
    <dbReference type="NCBI Taxonomy" id="282199"/>
    <lineage>
        <taxon>Bacteria</taxon>
        <taxon>Pseudomonadati</taxon>
        <taxon>Pseudomonadota</taxon>
        <taxon>Alphaproteobacteria</taxon>
        <taxon>Rhodobacterales</taxon>
        <taxon>Roseobacteraceae</taxon>
        <taxon>Nereida</taxon>
    </lineage>
</organism>
<reference evidence="11 12" key="1">
    <citation type="submission" date="2015-04" db="EMBL/GenBank/DDBJ databases">
        <authorList>
            <person name="Syromyatnikov M.Y."/>
            <person name="Popov V.N."/>
        </authorList>
    </citation>
    <scope>NUCLEOTIDE SEQUENCE [LARGE SCALE GENOMIC DNA]</scope>
    <source>
        <strain evidence="11 12">CECT 5292</strain>
    </source>
</reference>
<dbReference type="Gene3D" id="3.40.50.300">
    <property type="entry name" value="P-loop containing nucleotide triphosphate hydrolases"/>
    <property type="match status" value="1"/>
</dbReference>
<keyword evidence="7" id="KW-0547">Nucleotide-binding</keyword>
<evidence type="ECO:0000313" key="11">
    <source>
        <dbReference type="EMBL" id="CRK75175.1"/>
    </source>
</evidence>
<keyword evidence="4" id="KW-0963">Cytoplasm</keyword>
<evidence type="ECO:0000256" key="7">
    <source>
        <dbReference type="ARBA" id="ARBA00022741"/>
    </source>
</evidence>
<evidence type="ECO:0000256" key="6">
    <source>
        <dbReference type="ARBA" id="ARBA00022723"/>
    </source>
</evidence>
<dbReference type="InterPro" id="IPR027417">
    <property type="entry name" value="P-loop_NTPase"/>
</dbReference>
<dbReference type="GO" id="GO:0005524">
    <property type="term" value="F:ATP binding"/>
    <property type="evidence" value="ECO:0007669"/>
    <property type="project" value="UniProtKB-KW"/>
</dbReference>
<keyword evidence="8" id="KW-0067">ATP-binding</keyword>
<dbReference type="Pfam" id="PF02367">
    <property type="entry name" value="TsaE"/>
    <property type="match status" value="1"/>
</dbReference>
<dbReference type="GO" id="GO:0005737">
    <property type="term" value="C:cytoplasm"/>
    <property type="evidence" value="ECO:0007669"/>
    <property type="project" value="UniProtKB-SubCell"/>
</dbReference>
<evidence type="ECO:0000313" key="12">
    <source>
        <dbReference type="Proteomes" id="UP000048949"/>
    </source>
</evidence>
<gene>
    <name evidence="11" type="ORF">NIG5292_01218</name>
</gene>
<dbReference type="RefSeq" id="WP_048598575.1">
    <property type="nucleotide sequence ID" value="NZ_CVPC01000005.1"/>
</dbReference>
<evidence type="ECO:0000256" key="3">
    <source>
        <dbReference type="ARBA" id="ARBA00019010"/>
    </source>
</evidence>
<dbReference type="InterPro" id="IPR003442">
    <property type="entry name" value="T6A_TsaE"/>
</dbReference>
<dbReference type="PANTHER" id="PTHR33540">
    <property type="entry name" value="TRNA THREONYLCARBAMOYLADENOSINE BIOSYNTHESIS PROTEIN TSAE"/>
    <property type="match status" value="1"/>
</dbReference>
<dbReference type="SUPFAM" id="SSF52540">
    <property type="entry name" value="P-loop containing nucleoside triphosphate hydrolases"/>
    <property type="match status" value="1"/>
</dbReference>
<comment type="similarity">
    <text evidence="2">Belongs to the TsaE family.</text>
</comment>
<dbReference type="GO" id="GO:0046872">
    <property type="term" value="F:metal ion binding"/>
    <property type="evidence" value="ECO:0007669"/>
    <property type="project" value="UniProtKB-KW"/>
</dbReference>
<dbReference type="EMBL" id="CVQV01000005">
    <property type="protein sequence ID" value="CRK75175.1"/>
    <property type="molecule type" value="Genomic_DNA"/>
</dbReference>
<keyword evidence="6" id="KW-0479">Metal-binding</keyword>
<evidence type="ECO:0000256" key="2">
    <source>
        <dbReference type="ARBA" id="ARBA00007599"/>
    </source>
</evidence>
<evidence type="ECO:0000256" key="4">
    <source>
        <dbReference type="ARBA" id="ARBA00022490"/>
    </source>
</evidence>
<dbReference type="Proteomes" id="UP000048949">
    <property type="component" value="Unassembled WGS sequence"/>
</dbReference>
<protein>
    <recommendedName>
        <fullName evidence="3">tRNA threonylcarbamoyladenosine biosynthesis protein TsaE</fullName>
    </recommendedName>
    <alternativeName>
        <fullName evidence="10">t(6)A37 threonylcarbamoyladenosine biosynthesis protein TsaE</fullName>
    </alternativeName>
</protein>